<dbReference type="AlphaFoldDB" id="A0A2S8G864"/>
<accession>A0A2S8G864</accession>
<dbReference type="EMBL" id="PUHY01000001">
    <property type="protein sequence ID" value="PQO40623.1"/>
    <property type="molecule type" value="Genomic_DNA"/>
</dbReference>
<name>A0A2S8G864_9BACT</name>
<evidence type="ECO:0008006" key="3">
    <source>
        <dbReference type="Google" id="ProtNLM"/>
    </source>
</evidence>
<evidence type="ECO:0000313" key="1">
    <source>
        <dbReference type="EMBL" id="PQO40623.1"/>
    </source>
</evidence>
<protein>
    <recommendedName>
        <fullName evidence="3">TRASH domain-containing protein</fullName>
    </recommendedName>
</protein>
<dbReference type="Proteomes" id="UP000238322">
    <property type="component" value="Unassembled WGS sequence"/>
</dbReference>
<reference evidence="1 2" key="1">
    <citation type="submission" date="2018-02" db="EMBL/GenBank/DDBJ databases">
        <title>Comparative genomes isolates from brazilian mangrove.</title>
        <authorList>
            <person name="Araujo J.E."/>
            <person name="Taketani R.G."/>
            <person name="Silva M.C.P."/>
            <person name="Loureco M.V."/>
            <person name="Andreote F.D."/>
        </authorList>
    </citation>
    <scope>NUCLEOTIDE SEQUENCE [LARGE SCALE GENOMIC DNA]</scope>
    <source>
        <strain evidence="1 2">Hex-1 MGV</strain>
    </source>
</reference>
<sequence>MLIAALLITATATSVRAQELSEHDKIHVAVQEICPISGQKLGSMGTPLKVKIGEEIVFVCCKGCLKKQVNPTHWATIHNNFAKAQGICPVMENKLSAKAKWTIVDGQIFYVCCPPCTEKIAKDPKAYMKKLDELYLASLKSAQK</sequence>
<proteinExistence type="predicted"/>
<evidence type="ECO:0000313" key="2">
    <source>
        <dbReference type="Proteomes" id="UP000238322"/>
    </source>
</evidence>
<gene>
    <name evidence="1" type="ORF">C5Y83_01480</name>
</gene>
<organism evidence="1 2">
    <name type="scientific">Blastopirellula marina</name>
    <dbReference type="NCBI Taxonomy" id="124"/>
    <lineage>
        <taxon>Bacteria</taxon>
        <taxon>Pseudomonadati</taxon>
        <taxon>Planctomycetota</taxon>
        <taxon>Planctomycetia</taxon>
        <taxon>Pirellulales</taxon>
        <taxon>Pirellulaceae</taxon>
        <taxon>Blastopirellula</taxon>
    </lineage>
</organism>
<comment type="caution">
    <text evidence="1">The sequence shown here is derived from an EMBL/GenBank/DDBJ whole genome shotgun (WGS) entry which is preliminary data.</text>
</comment>